<dbReference type="CDD" id="cd09272">
    <property type="entry name" value="RNase_HI_RT_Ty1"/>
    <property type="match status" value="1"/>
</dbReference>
<dbReference type="SUPFAM" id="SSF53098">
    <property type="entry name" value="Ribonuclease H-like"/>
    <property type="match status" value="1"/>
</dbReference>
<dbReference type="PROSITE" id="PS50994">
    <property type="entry name" value="INTEGRASE"/>
    <property type="match status" value="1"/>
</dbReference>
<organism evidence="9 10">
    <name type="scientific">Vitis vinifera</name>
    <name type="common">Grape</name>
    <dbReference type="NCBI Taxonomy" id="29760"/>
    <lineage>
        <taxon>Eukaryota</taxon>
        <taxon>Viridiplantae</taxon>
        <taxon>Streptophyta</taxon>
        <taxon>Embryophyta</taxon>
        <taxon>Tracheophyta</taxon>
        <taxon>Spermatophyta</taxon>
        <taxon>Magnoliopsida</taxon>
        <taxon>eudicotyledons</taxon>
        <taxon>Gunneridae</taxon>
        <taxon>Pentapetalae</taxon>
        <taxon>rosids</taxon>
        <taxon>Vitales</taxon>
        <taxon>Vitaceae</taxon>
        <taxon>Viteae</taxon>
        <taxon>Vitis</taxon>
    </lineage>
</organism>
<reference evidence="9 10" key="1">
    <citation type="journal article" date="2018" name="PLoS Genet.">
        <title>Population sequencing reveals clonal diversity and ancestral inbreeding in the grapevine cultivar Chardonnay.</title>
        <authorList>
            <person name="Roach M.J."/>
            <person name="Johnson D.L."/>
            <person name="Bohlmann J."/>
            <person name="van Vuuren H.J."/>
            <person name="Jones S.J."/>
            <person name="Pretorius I.S."/>
            <person name="Schmidt S.A."/>
            <person name="Borneman A.R."/>
        </authorList>
    </citation>
    <scope>NUCLEOTIDE SEQUENCE [LARGE SCALE GENOMIC DNA]</scope>
    <source>
        <strain evidence="10">cv. Chardonnay</strain>
        <tissue evidence="9">Leaf</tissue>
    </source>
</reference>
<dbReference type="GO" id="GO:0003676">
    <property type="term" value="F:nucleic acid binding"/>
    <property type="evidence" value="ECO:0007669"/>
    <property type="project" value="InterPro"/>
</dbReference>
<dbReference type="InterPro" id="IPR043502">
    <property type="entry name" value="DNA/RNA_pol_sf"/>
</dbReference>
<evidence type="ECO:0000256" key="1">
    <source>
        <dbReference type="ARBA" id="ARBA00022670"/>
    </source>
</evidence>
<dbReference type="Pfam" id="PF00665">
    <property type="entry name" value="rve"/>
    <property type="match status" value="1"/>
</dbReference>
<dbReference type="InterPro" id="IPR013103">
    <property type="entry name" value="RVT_2"/>
</dbReference>
<dbReference type="Pfam" id="PF25597">
    <property type="entry name" value="SH3_retrovirus"/>
    <property type="match status" value="1"/>
</dbReference>
<evidence type="ECO:0000259" key="7">
    <source>
        <dbReference type="PROSITE" id="PS50158"/>
    </source>
</evidence>
<evidence type="ECO:0000256" key="4">
    <source>
        <dbReference type="ARBA" id="ARBA00022801"/>
    </source>
</evidence>
<dbReference type="GO" id="GO:0006508">
    <property type="term" value="P:proteolysis"/>
    <property type="evidence" value="ECO:0007669"/>
    <property type="project" value="UniProtKB-KW"/>
</dbReference>
<dbReference type="GO" id="GO:0008270">
    <property type="term" value="F:zinc ion binding"/>
    <property type="evidence" value="ECO:0007669"/>
    <property type="project" value="UniProtKB-KW"/>
</dbReference>
<dbReference type="AlphaFoldDB" id="A0A438DWY0"/>
<evidence type="ECO:0000313" key="10">
    <source>
        <dbReference type="Proteomes" id="UP000288805"/>
    </source>
</evidence>
<dbReference type="Proteomes" id="UP000288805">
    <property type="component" value="Unassembled WGS sequence"/>
</dbReference>
<dbReference type="PROSITE" id="PS50158">
    <property type="entry name" value="ZF_CCHC"/>
    <property type="match status" value="1"/>
</dbReference>
<dbReference type="InterPro" id="IPR012337">
    <property type="entry name" value="RNaseH-like_sf"/>
</dbReference>
<dbReference type="InterPro" id="IPR036875">
    <property type="entry name" value="Znf_CCHC_sf"/>
</dbReference>
<dbReference type="GO" id="GO:0004190">
    <property type="term" value="F:aspartic-type endopeptidase activity"/>
    <property type="evidence" value="ECO:0007669"/>
    <property type="project" value="UniProtKB-KW"/>
</dbReference>
<evidence type="ECO:0000256" key="2">
    <source>
        <dbReference type="ARBA" id="ARBA00022723"/>
    </source>
</evidence>
<keyword evidence="5" id="KW-0863">Zinc-finger</keyword>
<feature type="domain" description="Integrase catalytic" evidence="8">
    <location>
        <begin position="387"/>
        <end position="563"/>
    </location>
</feature>
<feature type="region of interest" description="Disordered" evidence="6">
    <location>
        <begin position="87"/>
        <end position="148"/>
    </location>
</feature>
<dbReference type="EMBL" id="QGNW01001469">
    <property type="protein sequence ID" value="RVW39897.1"/>
    <property type="molecule type" value="Genomic_DNA"/>
</dbReference>
<dbReference type="Pfam" id="PF07727">
    <property type="entry name" value="RVT_2"/>
    <property type="match status" value="1"/>
</dbReference>
<evidence type="ECO:0000256" key="5">
    <source>
        <dbReference type="PROSITE-ProRule" id="PRU00047"/>
    </source>
</evidence>
<protein>
    <submittedName>
        <fullName evidence="9">Retrovirus-related Pol polyprotein from transposon TNT 1-94</fullName>
    </submittedName>
</protein>
<keyword evidence="5" id="KW-0862">Zinc</keyword>
<dbReference type="InterPro" id="IPR057670">
    <property type="entry name" value="SH3_retrovirus"/>
</dbReference>
<sequence>MLRMKPGESVSDYFSRTMAIINKMRIHGKKMEDVTVIEKILRSMTPKFNYVVCSIEESKDLDELSIDELQGSLLVHEQKIIQEDKEEQALKASTNNNALTTNRSADRGRGKGRGVRGVRDGGKGKGGRGNFRVNEDQPDFQNRGKGRNQQFDKSKVECFRCHKFGHYHSECYTKLPNDKEKREKSNYAEKKEVETLLMDAQVNEQPQAEVWYVDTGYNNHMCGSKSSFCFLNEGFRSTVSFGDCSTVNVMGKGNINIRTKNGFVETISNVFYVPDLKSNLLSAGQLQEKGYIITIQKGACEIYDPLRGAIAVVQMASNRLFPLKIDSVQSFLMAEVKDLSWLWHLRYGHLNFGGLKTLQQKHMVTGLPQISIPSQVCEECVVGKQNRSQFPQGKSRRAKNVLELVHSEICGPINPTSNGGKKYLIIFIDDYSRKTWVSFLQEKSEAFSAFKSFRARVEKETRRSIKILRTDRGGEYCSNEFEHFCDDQGIRRELTVAYTPQQNGVSERKNKTILNMVRSLLARGKIPKSFWAKAMNWSIHVLNRSPTFFVQNMTPEEAWSGRKPTVDHFKIFGCIAYAHVPDEKRKKLDDKGEKCVFLGVSEASKAYKLFNPLTKKIVISRDVIFDEESTWNWNGQQPTQVIFDNDAEEERQQLLQQQIPTVSIPESTPNDAPTAAETSSTAVESNVVAESRLRHVRKRPAWMQDFEVTGVQSDNYDTIAHYALLSDCDPITFQEAIKDLKWHKAMNEEIGSIEKNNSWELVELPKEQKSIGVKWVYKTKLNKDGGVDKYKARLVAKGYKKEFGVDYKELFAPVAKLDTIHLVLSMAAQNSWSIHQLDVKSAFLHGELEEEVYIDQPPGYVKQGYENQVYKLKKALYKLKQEPKAWYSRIDAYFTEEGFIKCPYEHTLYTKYGVDKKILIVCLYVDDLIYTSNNKTMLADFKKSMMKEFDMTDMGLMHYFLGIEVVQSSAGVFISQKKYALEILDKFMLKDCNSVITPSEVGLKLSKSGAGKRVDSTLYKQIVGSLMYLTSTRPDIMHVVNLINRYMENPTEVHVLAAKRIFCYLKGTVDFGILYKRGEKSSLIGFSDNDYAGDLDDRKSTSGAVFMLNSGAITWSSKKQQIVTLSTTEAEFVAVASSSCQAIWLRRLLEVLYNQQQGPTVIYFDNLSAIKLSKNLVLHGRSKHIDVRYHFLRDLCKDGVIDLVFCKCEDQIADILTKPLKPAVFMKLRSMLGVCSSKEVVAASGKALQIDS</sequence>
<name>A0A438DWY0_VITVI</name>
<evidence type="ECO:0000256" key="6">
    <source>
        <dbReference type="SAM" id="MobiDB-lite"/>
    </source>
</evidence>
<accession>A0A438DWY0</accession>
<dbReference type="InterPro" id="IPR001878">
    <property type="entry name" value="Znf_CCHC"/>
</dbReference>
<proteinExistence type="predicted"/>
<comment type="caution">
    <text evidence="9">The sequence shown here is derived from an EMBL/GenBank/DDBJ whole genome shotgun (WGS) entry which is preliminary data.</text>
</comment>
<dbReference type="Pfam" id="PF22936">
    <property type="entry name" value="Pol_BBD"/>
    <property type="match status" value="1"/>
</dbReference>
<evidence type="ECO:0000256" key="3">
    <source>
        <dbReference type="ARBA" id="ARBA00022750"/>
    </source>
</evidence>
<dbReference type="GO" id="GO:0015074">
    <property type="term" value="P:DNA integration"/>
    <property type="evidence" value="ECO:0007669"/>
    <property type="project" value="InterPro"/>
</dbReference>
<keyword evidence="3" id="KW-0064">Aspartyl protease</keyword>
<dbReference type="Pfam" id="PF13976">
    <property type="entry name" value="gag_pre-integrs"/>
    <property type="match status" value="1"/>
</dbReference>
<keyword evidence="4" id="KW-0378">Hydrolase</keyword>
<dbReference type="SUPFAM" id="SSF56672">
    <property type="entry name" value="DNA/RNA polymerases"/>
    <property type="match status" value="1"/>
</dbReference>
<feature type="domain" description="CCHC-type" evidence="7">
    <location>
        <begin position="158"/>
        <end position="171"/>
    </location>
</feature>
<dbReference type="Pfam" id="PF14223">
    <property type="entry name" value="Retrotran_gag_2"/>
    <property type="match status" value="1"/>
</dbReference>
<gene>
    <name evidence="9" type="primary">POLX_2171</name>
    <name evidence="9" type="ORF">CK203_083176</name>
</gene>
<feature type="compositionally biased region" description="Polar residues" evidence="6">
    <location>
        <begin position="91"/>
        <end position="103"/>
    </location>
</feature>
<dbReference type="SUPFAM" id="SSF57756">
    <property type="entry name" value="Retrovirus zinc finger-like domains"/>
    <property type="match status" value="1"/>
</dbReference>
<dbReference type="InterPro" id="IPR054722">
    <property type="entry name" value="PolX-like_BBD"/>
</dbReference>
<dbReference type="InterPro" id="IPR001584">
    <property type="entry name" value="Integrase_cat-core"/>
</dbReference>
<dbReference type="Gene3D" id="3.30.420.10">
    <property type="entry name" value="Ribonuclease H-like superfamily/Ribonuclease H"/>
    <property type="match status" value="1"/>
</dbReference>
<dbReference type="InterPro" id="IPR036397">
    <property type="entry name" value="RNaseH_sf"/>
</dbReference>
<evidence type="ECO:0000259" key="8">
    <source>
        <dbReference type="PROSITE" id="PS50994"/>
    </source>
</evidence>
<dbReference type="InterPro" id="IPR025724">
    <property type="entry name" value="GAG-pre-integrase_dom"/>
</dbReference>
<keyword evidence="1" id="KW-0645">Protease</keyword>
<evidence type="ECO:0000313" key="9">
    <source>
        <dbReference type="EMBL" id="RVW39897.1"/>
    </source>
</evidence>
<keyword evidence="2" id="KW-0479">Metal-binding</keyword>
<dbReference type="PANTHER" id="PTHR42648">
    <property type="entry name" value="TRANSPOSASE, PUTATIVE-RELATED"/>
    <property type="match status" value="1"/>
</dbReference>
<dbReference type="InterPro" id="IPR039537">
    <property type="entry name" value="Retrotran_Ty1/copia-like"/>
</dbReference>
<dbReference type="PANTHER" id="PTHR42648:SF18">
    <property type="entry name" value="RETROTRANSPOSON, UNCLASSIFIED-LIKE PROTEIN"/>
    <property type="match status" value="1"/>
</dbReference>
<feature type="region of interest" description="Disordered" evidence="6">
    <location>
        <begin position="661"/>
        <end position="683"/>
    </location>
</feature>